<dbReference type="EMBL" id="LR796593">
    <property type="protein sequence ID" value="CAB4153395.1"/>
    <property type="molecule type" value="Genomic_DNA"/>
</dbReference>
<accession>A0A6J5N1B3</accession>
<reference evidence="1" key="1">
    <citation type="submission" date="2020-04" db="EMBL/GenBank/DDBJ databases">
        <authorList>
            <person name="Chiriac C."/>
            <person name="Salcher M."/>
            <person name="Ghai R."/>
            <person name="Kavagutti S V."/>
        </authorList>
    </citation>
    <scope>NUCLEOTIDE SEQUENCE</scope>
</reference>
<protein>
    <submittedName>
        <fullName evidence="1">Uncharacterized protein</fullName>
    </submittedName>
</protein>
<name>A0A6J5N1B3_9CAUD</name>
<gene>
    <name evidence="1" type="ORF">UFOVP623_19</name>
</gene>
<organism evidence="1">
    <name type="scientific">uncultured Caudovirales phage</name>
    <dbReference type="NCBI Taxonomy" id="2100421"/>
    <lineage>
        <taxon>Viruses</taxon>
        <taxon>Duplodnaviria</taxon>
        <taxon>Heunggongvirae</taxon>
        <taxon>Uroviricota</taxon>
        <taxon>Caudoviricetes</taxon>
        <taxon>Peduoviridae</taxon>
        <taxon>Maltschvirus</taxon>
        <taxon>Maltschvirus maltsch</taxon>
    </lineage>
</organism>
<sequence length="71" mass="7987">MNKEEKNYSSPNNQVWIKTTEERLAALLADEAKGAAMLNDVMNTVKQMKAKGSFRIALINQMIEDQGSKKD</sequence>
<proteinExistence type="predicted"/>
<evidence type="ECO:0000313" key="1">
    <source>
        <dbReference type="EMBL" id="CAB4153395.1"/>
    </source>
</evidence>